<accession>A0A1I8AIF5</accession>
<dbReference type="InterPro" id="IPR006201">
    <property type="entry name" value="Neur_channel"/>
</dbReference>
<evidence type="ECO:0000259" key="19">
    <source>
        <dbReference type="Pfam" id="PF02932"/>
    </source>
</evidence>
<evidence type="ECO:0000256" key="13">
    <source>
        <dbReference type="ARBA" id="ARBA00023257"/>
    </source>
</evidence>
<evidence type="ECO:0000313" key="20">
    <source>
        <dbReference type="Proteomes" id="UP000095287"/>
    </source>
</evidence>
<keyword evidence="14" id="KW-1071">Ligand-gated ion channel</keyword>
<dbReference type="FunFam" id="2.70.170.10:FF:000016">
    <property type="entry name" value="Nicotinic acetylcholine receptor subunit"/>
    <property type="match status" value="1"/>
</dbReference>
<evidence type="ECO:0000256" key="7">
    <source>
        <dbReference type="ARBA" id="ARBA00023018"/>
    </source>
</evidence>
<dbReference type="PROSITE" id="PS00236">
    <property type="entry name" value="NEUROTR_ION_CHANNEL"/>
    <property type="match status" value="1"/>
</dbReference>
<keyword evidence="7" id="KW-0770">Synapse</keyword>
<keyword evidence="13" id="KW-0628">Postsynaptic cell membrane</keyword>
<dbReference type="Gene3D" id="2.70.170.10">
    <property type="entry name" value="Neurotransmitter-gated ion-channel ligand-binding domain"/>
    <property type="match status" value="1"/>
</dbReference>
<dbReference type="InterPro" id="IPR006029">
    <property type="entry name" value="Neurotrans-gated_channel_TM"/>
</dbReference>
<feature type="transmembrane region" description="Helical" evidence="17">
    <location>
        <begin position="226"/>
        <end position="245"/>
    </location>
</feature>
<reference evidence="21" key="1">
    <citation type="submission" date="2016-11" db="UniProtKB">
        <authorList>
            <consortium name="WormBaseParasite"/>
        </authorList>
    </citation>
    <scope>IDENTIFICATION</scope>
</reference>
<keyword evidence="10" id="KW-1015">Disulfide bond</keyword>
<evidence type="ECO:0000256" key="16">
    <source>
        <dbReference type="ARBA" id="ARBA00034104"/>
    </source>
</evidence>
<keyword evidence="8 17" id="KW-0406">Ion transport</keyword>
<feature type="signal peptide" evidence="17">
    <location>
        <begin position="1"/>
        <end position="18"/>
    </location>
</feature>
<keyword evidence="3" id="KW-1003">Cell membrane</keyword>
<keyword evidence="5 17" id="KW-0732">Signal</keyword>
<evidence type="ECO:0000256" key="9">
    <source>
        <dbReference type="ARBA" id="ARBA00023136"/>
    </source>
</evidence>
<dbReference type="GO" id="GO:0022848">
    <property type="term" value="F:acetylcholine-gated monoatomic cation-selective channel activity"/>
    <property type="evidence" value="ECO:0007669"/>
    <property type="project" value="InterPro"/>
</dbReference>
<protein>
    <submittedName>
        <fullName evidence="21">Neur_chan_LBD domain-containing protein</fullName>
    </submittedName>
</protein>
<keyword evidence="15 17" id="KW-0407">Ion channel</keyword>
<dbReference type="InterPro" id="IPR018000">
    <property type="entry name" value="Neurotransmitter_ion_chnl_CS"/>
</dbReference>
<evidence type="ECO:0000256" key="6">
    <source>
        <dbReference type="ARBA" id="ARBA00022989"/>
    </source>
</evidence>
<evidence type="ECO:0000256" key="5">
    <source>
        <dbReference type="ARBA" id="ARBA00022729"/>
    </source>
</evidence>
<dbReference type="GO" id="GO:0004888">
    <property type="term" value="F:transmembrane signaling receptor activity"/>
    <property type="evidence" value="ECO:0007669"/>
    <property type="project" value="InterPro"/>
</dbReference>
<dbReference type="PRINTS" id="PR00252">
    <property type="entry name" value="NRIONCHANNEL"/>
</dbReference>
<sequence>MLLLYTALIITASRDVLSAQKEKELYELLLDDYQPLERPVERSEDPVVVRMGLTLQQILDVNEKEQHVELNAWLKLSWYDYNMQWDPEDFDGISDLRFRKEFLWTPDILLYNSASEEFDKKFASNIVVYSNGTVNWIPPGVFKLSCVINIVWFPWDQQHCTLKFGSWTYDGYKLELQIDEIGLDTSTYMDNGEWSIEGVTLLLIEINADVLHGVCRYICGKKYSTLFFNLIVPCILITILTLIGFSEPPDAGEKMSLQITVMLSICIFQNYVMDLSPPTSNSICLLGTFFMVCMCTVAFSVTFSVIILNFHQRSPKTHEMSQWMRLIFLHWLPWLLMMKRPGYLLQKNEPLYPSLAYQFHKKPQLPPREPLTKLVLPDNISQERLAQLLLLENTLNYLVKMNEQVNEEYQEQEIEREWKFAALVLDRLSMFATTFFISVVMISLFLSVVF</sequence>
<evidence type="ECO:0000256" key="14">
    <source>
        <dbReference type="ARBA" id="ARBA00023286"/>
    </source>
</evidence>
<evidence type="ECO:0000256" key="1">
    <source>
        <dbReference type="ARBA" id="ARBA00009237"/>
    </source>
</evidence>
<proteinExistence type="inferred from homology"/>
<keyword evidence="4 17" id="KW-0812">Transmembrane</keyword>
<feature type="domain" description="Neurotransmitter-gated ion-channel transmembrane" evidence="19">
    <location>
        <begin position="230"/>
        <end position="444"/>
    </location>
</feature>
<feature type="domain" description="Neurotransmitter-gated ion-channel ligand-binding" evidence="18">
    <location>
        <begin position="22"/>
        <end position="202"/>
    </location>
</feature>
<evidence type="ECO:0000259" key="18">
    <source>
        <dbReference type="Pfam" id="PF02931"/>
    </source>
</evidence>
<keyword evidence="12" id="KW-0325">Glycoprotein</keyword>
<dbReference type="PANTHER" id="PTHR18945">
    <property type="entry name" value="NEUROTRANSMITTER GATED ION CHANNEL"/>
    <property type="match status" value="1"/>
</dbReference>
<comment type="subcellular location">
    <subcellularLocation>
        <location evidence="16">Postsynaptic cell membrane</location>
        <topology evidence="16">Multi-pass membrane protein</topology>
    </subcellularLocation>
</comment>
<evidence type="ECO:0000256" key="2">
    <source>
        <dbReference type="ARBA" id="ARBA00022448"/>
    </source>
</evidence>
<dbReference type="CDD" id="cd19051">
    <property type="entry name" value="LGIC_TM_cation"/>
    <property type="match status" value="1"/>
</dbReference>
<dbReference type="FunFam" id="1.20.58.390:FF:000043">
    <property type="entry name" value="AcetylCholine Receptor"/>
    <property type="match status" value="1"/>
</dbReference>
<name>A0A1I8AIF5_9BILA</name>
<keyword evidence="2 17" id="KW-0813">Transport</keyword>
<dbReference type="InterPro" id="IPR036719">
    <property type="entry name" value="Neuro-gated_channel_TM_sf"/>
</dbReference>
<dbReference type="InterPro" id="IPR006202">
    <property type="entry name" value="Neur_chan_lig-bd"/>
</dbReference>
<dbReference type="Proteomes" id="UP000095287">
    <property type="component" value="Unplaced"/>
</dbReference>
<organism evidence="20 21">
    <name type="scientific">Steinernema glaseri</name>
    <dbReference type="NCBI Taxonomy" id="37863"/>
    <lineage>
        <taxon>Eukaryota</taxon>
        <taxon>Metazoa</taxon>
        <taxon>Ecdysozoa</taxon>
        <taxon>Nematoda</taxon>
        <taxon>Chromadorea</taxon>
        <taxon>Rhabditida</taxon>
        <taxon>Tylenchina</taxon>
        <taxon>Panagrolaimomorpha</taxon>
        <taxon>Strongyloidoidea</taxon>
        <taxon>Steinernematidae</taxon>
        <taxon>Steinernema</taxon>
    </lineage>
</organism>
<dbReference type="InterPro" id="IPR038050">
    <property type="entry name" value="Neuro_actylchol_rec"/>
</dbReference>
<dbReference type="GO" id="GO:0045211">
    <property type="term" value="C:postsynaptic membrane"/>
    <property type="evidence" value="ECO:0007669"/>
    <property type="project" value="UniProtKB-SubCell"/>
</dbReference>
<keyword evidence="20" id="KW-1185">Reference proteome</keyword>
<evidence type="ECO:0000313" key="21">
    <source>
        <dbReference type="WBParaSite" id="L893_g5793.t1"/>
    </source>
</evidence>
<feature type="transmembrane region" description="Helical" evidence="17">
    <location>
        <begin position="257"/>
        <end position="273"/>
    </location>
</feature>
<feature type="transmembrane region" description="Helical" evidence="17">
    <location>
        <begin position="428"/>
        <end position="449"/>
    </location>
</feature>
<dbReference type="CDD" id="cd18997">
    <property type="entry name" value="LGIC_ECD_nAChR"/>
    <property type="match status" value="1"/>
</dbReference>
<evidence type="ECO:0000256" key="3">
    <source>
        <dbReference type="ARBA" id="ARBA00022475"/>
    </source>
</evidence>
<dbReference type="Gene3D" id="1.20.58.390">
    <property type="entry name" value="Neurotransmitter-gated ion-channel transmembrane domain"/>
    <property type="match status" value="2"/>
</dbReference>
<evidence type="ECO:0000256" key="4">
    <source>
        <dbReference type="ARBA" id="ARBA00022692"/>
    </source>
</evidence>
<dbReference type="SUPFAM" id="SSF90112">
    <property type="entry name" value="Neurotransmitter-gated ion-channel transmembrane pore"/>
    <property type="match status" value="1"/>
</dbReference>
<dbReference type="AlphaFoldDB" id="A0A1I8AIF5"/>
<keyword evidence="6 17" id="KW-1133">Transmembrane helix</keyword>
<dbReference type="PRINTS" id="PR00254">
    <property type="entry name" value="NICOTINICR"/>
</dbReference>
<dbReference type="InterPro" id="IPR036734">
    <property type="entry name" value="Neur_chan_lig-bd_sf"/>
</dbReference>
<feature type="chain" id="PRO_5022253428" evidence="17">
    <location>
        <begin position="19"/>
        <end position="450"/>
    </location>
</feature>
<dbReference type="Pfam" id="PF02932">
    <property type="entry name" value="Neur_chan_memb"/>
    <property type="match status" value="1"/>
</dbReference>
<evidence type="ECO:0000256" key="15">
    <source>
        <dbReference type="ARBA" id="ARBA00023303"/>
    </source>
</evidence>
<dbReference type="InterPro" id="IPR002394">
    <property type="entry name" value="Nicotinic_acetylcholine_rcpt"/>
</dbReference>
<evidence type="ECO:0000256" key="10">
    <source>
        <dbReference type="ARBA" id="ARBA00023157"/>
    </source>
</evidence>
<keyword evidence="11" id="KW-0675">Receptor</keyword>
<evidence type="ECO:0000256" key="17">
    <source>
        <dbReference type="RuleBase" id="RU000687"/>
    </source>
</evidence>
<keyword evidence="9 17" id="KW-0472">Membrane</keyword>
<dbReference type="WBParaSite" id="L893_g5793.t1">
    <property type="protein sequence ID" value="L893_g5793.t1"/>
    <property type="gene ID" value="L893_g5793"/>
</dbReference>
<dbReference type="SUPFAM" id="SSF63712">
    <property type="entry name" value="Nicotinic receptor ligand binding domain-like"/>
    <property type="match status" value="1"/>
</dbReference>
<evidence type="ECO:0000256" key="12">
    <source>
        <dbReference type="ARBA" id="ARBA00023180"/>
    </source>
</evidence>
<evidence type="ECO:0000256" key="8">
    <source>
        <dbReference type="ARBA" id="ARBA00023065"/>
    </source>
</evidence>
<feature type="transmembrane region" description="Helical" evidence="17">
    <location>
        <begin position="285"/>
        <end position="310"/>
    </location>
</feature>
<comment type="similarity">
    <text evidence="1">Belongs to the ligand-gated ion channel (TC 1.A.9) family. Acetylcholine receptor (TC 1.A.9.1) subfamily.</text>
</comment>
<dbReference type="Pfam" id="PF02931">
    <property type="entry name" value="Neur_chan_LBD"/>
    <property type="match status" value="1"/>
</dbReference>
<evidence type="ECO:0000256" key="11">
    <source>
        <dbReference type="ARBA" id="ARBA00023170"/>
    </source>
</evidence>